<dbReference type="CDD" id="cd12148">
    <property type="entry name" value="fungal_TF_MHR"/>
    <property type="match status" value="1"/>
</dbReference>
<dbReference type="SUPFAM" id="SSF57701">
    <property type="entry name" value="Zn2/Cys6 DNA-binding domain"/>
    <property type="match status" value="1"/>
</dbReference>
<dbReference type="InterPro" id="IPR007219">
    <property type="entry name" value="XnlR_reg_dom"/>
</dbReference>
<evidence type="ECO:0000313" key="7">
    <source>
        <dbReference type="Proteomes" id="UP001218218"/>
    </source>
</evidence>
<protein>
    <submittedName>
        <fullName evidence="6">Fungal-specific transcription factor domain-containing protein</fullName>
    </submittedName>
</protein>
<comment type="caution">
    <text evidence="6">The sequence shown here is derived from an EMBL/GenBank/DDBJ whole genome shotgun (WGS) entry which is preliminary data.</text>
</comment>
<evidence type="ECO:0000256" key="2">
    <source>
        <dbReference type="ARBA" id="ARBA00023242"/>
    </source>
</evidence>
<keyword evidence="1" id="KW-0479">Metal-binding</keyword>
<keyword evidence="3" id="KW-0175">Coiled coil</keyword>
<evidence type="ECO:0000256" key="1">
    <source>
        <dbReference type="ARBA" id="ARBA00022723"/>
    </source>
</evidence>
<feature type="coiled-coil region" evidence="3">
    <location>
        <begin position="61"/>
        <end position="88"/>
    </location>
</feature>
<dbReference type="GO" id="GO:0000981">
    <property type="term" value="F:DNA-binding transcription factor activity, RNA polymerase II-specific"/>
    <property type="evidence" value="ECO:0007669"/>
    <property type="project" value="InterPro"/>
</dbReference>
<dbReference type="PROSITE" id="PS50048">
    <property type="entry name" value="ZN2_CY6_FUNGAL_2"/>
    <property type="match status" value="1"/>
</dbReference>
<dbReference type="InterPro" id="IPR036864">
    <property type="entry name" value="Zn2-C6_fun-type_DNA-bd_sf"/>
</dbReference>
<evidence type="ECO:0000259" key="5">
    <source>
        <dbReference type="PROSITE" id="PS50048"/>
    </source>
</evidence>
<proteinExistence type="predicted"/>
<dbReference type="SMART" id="SM00066">
    <property type="entry name" value="GAL4"/>
    <property type="match status" value="1"/>
</dbReference>
<dbReference type="Gene3D" id="4.10.240.10">
    <property type="entry name" value="Zn(2)-C6 fungal-type DNA-binding domain"/>
    <property type="match status" value="1"/>
</dbReference>
<feature type="region of interest" description="Disordered" evidence="4">
    <location>
        <begin position="1"/>
        <end position="21"/>
    </location>
</feature>
<dbReference type="SMART" id="SM00906">
    <property type="entry name" value="Fungal_trans"/>
    <property type="match status" value="1"/>
</dbReference>
<dbReference type="Proteomes" id="UP001218218">
    <property type="component" value="Unassembled WGS sequence"/>
</dbReference>
<sequence>MSINQYHGRNLQGKKPGTKRPCDVCRRRKTGCYKSQIPGSEKCKTCIEAKLECTYFTTPVKRRMKSHVEVLESRLKESEAQVIELRAELTRAYMYTTPTTTSSGNSDKSTNEQSLNGLTAWLHVMRNTMASLYGPPAPPDADDLLHLEFNKLSLEIKKVKEREHVFIGKSAGVALIKATADIKSMVHTRTGSKMPSPRTHICGWRPETRKNITRRTSELSFATEPLLSELIGLYFTHQNIYLPLLHRPTFERLVAEGLHLRDGGFAATVLLVCAIASRWSMDPSAVDAGAACGREWFDQVPIVEDRFFERPTLYDLQYYCLAVIFLDGSAASQACWTLVGIGLRLAEDIGLHIRKSPVPSVEDELYKRAFWVLLYLDRVISAEMGRTCAMQYDDFDIYPLREVDDEHWEHPTHPFQQPRGVPSRVAFFNALMRLNHILGFCLIFLYRSDRMLALFSIHGPWKESAVPELDSVLNTWHAHIPEHLRWDPTRKDQVFFDQSVALHCGFYHLQILIHRALLRNFAATSALSSLTICTTAAQACANMVDIHRRRNGTAPAVINLQAVFSSALILMLQVWTKRRTASALVPDQNLEMVQNCMDVILLCDSRWQNAGILWYAFRYSPYHTIILFQEHFG</sequence>
<dbReference type="GO" id="GO:0003677">
    <property type="term" value="F:DNA binding"/>
    <property type="evidence" value="ECO:0007669"/>
    <property type="project" value="InterPro"/>
</dbReference>
<feature type="domain" description="Zn(2)-C6 fungal-type" evidence="5">
    <location>
        <begin position="21"/>
        <end position="55"/>
    </location>
</feature>
<dbReference type="EMBL" id="JARIHO010000036">
    <property type="protein sequence ID" value="KAJ7330850.1"/>
    <property type="molecule type" value="Genomic_DNA"/>
</dbReference>
<gene>
    <name evidence="6" type="ORF">DFH08DRAFT_310207</name>
</gene>
<keyword evidence="7" id="KW-1185">Reference proteome</keyword>
<dbReference type="AlphaFoldDB" id="A0AAD6ZNY9"/>
<accession>A0AAD6ZNY9</accession>
<dbReference type="PANTHER" id="PTHR46910:SF38">
    <property type="entry name" value="ZN(2)-C6 FUNGAL-TYPE DOMAIN-CONTAINING PROTEIN"/>
    <property type="match status" value="1"/>
</dbReference>
<reference evidence="6" key="1">
    <citation type="submission" date="2023-03" db="EMBL/GenBank/DDBJ databases">
        <title>Massive genome expansion in bonnet fungi (Mycena s.s.) driven by repeated elements and novel gene families across ecological guilds.</title>
        <authorList>
            <consortium name="Lawrence Berkeley National Laboratory"/>
            <person name="Harder C.B."/>
            <person name="Miyauchi S."/>
            <person name="Viragh M."/>
            <person name="Kuo A."/>
            <person name="Thoen E."/>
            <person name="Andreopoulos B."/>
            <person name="Lu D."/>
            <person name="Skrede I."/>
            <person name="Drula E."/>
            <person name="Henrissat B."/>
            <person name="Morin E."/>
            <person name="Kohler A."/>
            <person name="Barry K."/>
            <person name="LaButti K."/>
            <person name="Morin E."/>
            <person name="Salamov A."/>
            <person name="Lipzen A."/>
            <person name="Mereny Z."/>
            <person name="Hegedus B."/>
            <person name="Baldrian P."/>
            <person name="Stursova M."/>
            <person name="Weitz H."/>
            <person name="Taylor A."/>
            <person name="Grigoriev I.V."/>
            <person name="Nagy L.G."/>
            <person name="Martin F."/>
            <person name="Kauserud H."/>
        </authorList>
    </citation>
    <scope>NUCLEOTIDE SEQUENCE</scope>
    <source>
        <strain evidence="6">CBHHK002</strain>
    </source>
</reference>
<dbReference type="PROSITE" id="PS00463">
    <property type="entry name" value="ZN2_CY6_FUNGAL_1"/>
    <property type="match status" value="1"/>
</dbReference>
<evidence type="ECO:0000256" key="3">
    <source>
        <dbReference type="SAM" id="Coils"/>
    </source>
</evidence>
<keyword evidence="2" id="KW-0539">Nucleus</keyword>
<dbReference type="CDD" id="cd00067">
    <property type="entry name" value="GAL4"/>
    <property type="match status" value="1"/>
</dbReference>
<dbReference type="GO" id="GO:0006351">
    <property type="term" value="P:DNA-templated transcription"/>
    <property type="evidence" value="ECO:0007669"/>
    <property type="project" value="InterPro"/>
</dbReference>
<evidence type="ECO:0000313" key="6">
    <source>
        <dbReference type="EMBL" id="KAJ7330850.1"/>
    </source>
</evidence>
<dbReference type="GO" id="GO:0008270">
    <property type="term" value="F:zinc ion binding"/>
    <property type="evidence" value="ECO:0007669"/>
    <property type="project" value="InterPro"/>
</dbReference>
<dbReference type="Pfam" id="PF04082">
    <property type="entry name" value="Fungal_trans"/>
    <property type="match status" value="1"/>
</dbReference>
<dbReference type="PANTHER" id="PTHR46910">
    <property type="entry name" value="TRANSCRIPTION FACTOR PDR1"/>
    <property type="match status" value="1"/>
</dbReference>
<evidence type="ECO:0000256" key="4">
    <source>
        <dbReference type="SAM" id="MobiDB-lite"/>
    </source>
</evidence>
<organism evidence="6 7">
    <name type="scientific">Mycena albidolilacea</name>
    <dbReference type="NCBI Taxonomy" id="1033008"/>
    <lineage>
        <taxon>Eukaryota</taxon>
        <taxon>Fungi</taxon>
        <taxon>Dikarya</taxon>
        <taxon>Basidiomycota</taxon>
        <taxon>Agaricomycotina</taxon>
        <taxon>Agaricomycetes</taxon>
        <taxon>Agaricomycetidae</taxon>
        <taxon>Agaricales</taxon>
        <taxon>Marasmiineae</taxon>
        <taxon>Mycenaceae</taxon>
        <taxon>Mycena</taxon>
    </lineage>
</organism>
<dbReference type="InterPro" id="IPR050987">
    <property type="entry name" value="AtrR-like"/>
</dbReference>
<name>A0AAD6ZNY9_9AGAR</name>
<dbReference type="InterPro" id="IPR001138">
    <property type="entry name" value="Zn2Cys6_DnaBD"/>
</dbReference>